<dbReference type="EMBL" id="JAHXZJ010001864">
    <property type="protein sequence ID" value="KAH0548730.1"/>
    <property type="molecule type" value="Genomic_DNA"/>
</dbReference>
<name>A0AAV7I8U1_COTGL</name>
<gene>
    <name evidence="2" type="ORF">KQX54_001806</name>
</gene>
<dbReference type="Proteomes" id="UP000826195">
    <property type="component" value="Unassembled WGS sequence"/>
</dbReference>
<feature type="region of interest" description="Disordered" evidence="1">
    <location>
        <begin position="1"/>
        <end position="20"/>
    </location>
</feature>
<dbReference type="AlphaFoldDB" id="A0AAV7I8U1"/>
<comment type="caution">
    <text evidence="2">The sequence shown here is derived from an EMBL/GenBank/DDBJ whole genome shotgun (WGS) entry which is preliminary data.</text>
</comment>
<evidence type="ECO:0000313" key="3">
    <source>
        <dbReference type="Proteomes" id="UP000826195"/>
    </source>
</evidence>
<accession>A0AAV7I8U1</accession>
<proteinExistence type="predicted"/>
<evidence type="ECO:0000256" key="1">
    <source>
        <dbReference type="SAM" id="MobiDB-lite"/>
    </source>
</evidence>
<reference evidence="2 3" key="1">
    <citation type="journal article" date="2021" name="J. Hered.">
        <title>A chromosome-level genome assembly of the parasitoid wasp, Cotesia glomerata (Hymenoptera: Braconidae).</title>
        <authorList>
            <person name="Pinto B.J."/>
            <person name="Weis J.J."/>
            <person name="Gamble T."/>
            <person name="Ode P.J."/>
            <person name="Paul R."/>
            <person name="Zaspel J.M."/>
        </authorList>
    </citation>
    <scope>NUCLEOTIDE SEQUENCE [LARGE SCALE GENOMIC DNA]</scope>
    <source>
        <strain evidence="2">CgM1</strain>
    </source>
</reference>
<protein>
    <submittedName>
        <fullName evidence="2">Uncharacterized protein</fullName>
    </submittedName>
</protein>
<sequence>MAKRIGATSAGKAVTTRSEAKPGVNASRGWIRNGIPVVFRMEEGGVSQETLNPAEGLRKCRERFTSDLVTDLRQEDLLYSPLSTTINSLSLIVTSHEGLEFGLIGCMRDSGFGIRDSGWWMVDSGNSFRSDNAVPSCGANSGSYRETSANRSDTCCIRFYLLHPWALELTHPFYPPDRKENDRDGKHRHHSSLP</sequence>
<keyword evidence="3" id="KW-1185">Reference proteome</keyword>
<organism evidence="2 3">
    <name type="scientific">Cotesia glomerata</name>
    <name type="common">Lepidopteran parasitic wasp</name>
    <name type="synonym">Apanteles glomeratus</name>
    <dbReference type="NCBI Taxonomy" id="32391"/>
    <lineage>
        <taxon>Eukaryota</taxon>
        <taxon>Metazoa</taxon>
        <taxon>Ecdysozoa</taxon>
        <taxon>Arthropoda</taxon>
        <taxon>Hexapoda</taxon>
        <taxon>Insecta</taxon>
        <taxon>Pterygota</taxon>
        <taxon>Neoptera</taxon>
        <taxon>Endopterygota</taxon>
        <taxon>Hymenoptera</taxon>
        <taxon>Apocrita</taxon>
        <taxon>Ichneumonoidea</taxon>
        <taxon>Braconidae</taxon>
        <taxon>Microgastrinae</taxon>
        <taxon>Cotesia</taxon>
    </lineage>
</organism>
<evidence type="ECO:0000313" key="2">
    <source>
        <dbReference type="EMBL" id="KAH0548730.1"/>
    </source>
</evidence>